<name>A0ACD0NRA1_9BASI</name>
<sequence>MLSKTTVLSSVLLALSVNHCLAQDNDASYEEIAAVDLSFRNAGLNPSPIPSEWMDIQAVLKVSFGDVDVANIGDTLTVAQVQTAPTYTLSETEEADEKDTFDSDRLFTVAFLDAGVYGRDNSNQVTRHFLQNNFTVDDDVLRPSSNVAPITSYGAPFPTNGDGPHRYMQLVFQQYQNFTPPSSPSTGSPIQTMSITDYYRASNGGLGKVVAANYILIEQGQATASVSSIQPVNTQSIDSLASSLSVQATATGLSTTRTSSTSSPTSTRNSSGAMASLSFPSSTLSALVTVAGAALLGGMLL</sequence>
<gene>
    <name evidence="1" type="ORF">IE53DRAFT_319790</name>
</gene>
<dbReference type="EMBL" id="KZ820243">
    <property type="protein sequence ID" value="PWN48240.1"/>
    <property type="molecule type" value="Genomic_DNA"/>
</dbReference>
<evidence type="ECO:0000313" key="2">
    <source>
        <dbReference type="Proteomes" id="UP000245626"/>
    </source>
</evidence>
<evidence type="ECO:0000313" key="1">
    <source>
        <dbReference type="EMBL" id="PWN48240.1"/>
    </source>
</evidence>
<protein>
    <submittedName>
        <fullName evidence="1">PEBP-like protein</fullName>
    </submittedName>
</protein>
<accession>A0ACD0NRA1</accession>
<organism evidence="1 2">
    <name type="scientific">Violaceomyces palustris</name>
    <dbReference type="NCBI Taxonomy" id="1673888"/>
    <lineage>
        <taxon>Eukaryota</taxon>
        <taxon>Fungi</taxon>
        <taxon>Dikarya</taxon>
        <taxon>Basidiomycota</taxon>
        <taxon>Ustilaginomycotina</taxon>
        <taxon>Ustilaginomycetes</taxon>
        <taxon>Violaceomycetales</taxon>
        <taxon>Violaceomycetaceae</taxon>
        <taxon>Violaceomyces</taxon>
    </lineage>
</organism>
<reference evidence="1 2" key="1">
    <citation type="journal article" date="2018" name="Mol. Biol. Evol.">
        <title>Broad Genomic Sampling Reveals a Smut Pathogenic Ancestry of the Fungal Clade Ustilaginomycotina.</title>
        <authorList>
            <person name="Kijpornyongpan T."/>
            <person name="Mondo S.J."/>
            <person name="Barry K."/>
            <person name="Sandor L."/>
            <person name="Lee J."/>
            <person name="Lipzen A."/>
            <person name="Pangilinan J."/>
            <person name="LaButti K."/>
            <person name="Hainaut M."/>
            <person name="Henrissat B."/>
            <person name="Grigoriev I.V."/>
            <person name="Spatafora J.W."/>
            <person name="Aime M.C."/>
        </authorList>
    </citation>
    <scope>NUCLEOTIDE SEQUENCE [LARGE SCALE GENOMIC DNA]</scope>
    <source>
        <strain evidence="1 2">SA 807</strain>
    </source>
</reference>
<keyword evidence="2" id="KW-1185">Reference proteome</keyword>
<dbReference type="Proteomes" id="UP000245626">
    <property type="component" value="Unassembled WGS sequence"/>
</dbReference>
<proteinExistence type="predicted"/>